<reference evidence="4" key="1">
    <citation type="journal article" date="2015" name="J. Biotechnol.">
        <title>The structure of the Cyberlindnera jadinii genome and its relation to Candida utilis analyzed by the occurrence of single nucleotide polymorphisms.</title>
        <authorList>
            <person name="Rupp O."/>
            <person name="Brinkrolf K."/>
            <person name="Buerth C."/>
            <person name="Kunigo M."/>
            <person name="Schneider J."/>
            <person name="Jaenicke S."/>
            <person name="Goesmann A."/>
            <person name="Puehler A."/>
            <person name="Jaeger K.-E."/>
            <person name="Ernst J.F."/>
        </authorList>
    </citation>
    <scope>NUCLEOTIDE SEQUENCE [LARGE SCALE GENOMIC DNA]</scope>
    <source>
        <strain evidence="4">ATCC 18201 / CBS 1600 / BCRC 20928 / JCM 3617 / NBRC 0987 / NRRL Y-1542</strain>
    </source>
</reference>
<feature type="compositionally biased region" description="Polar residues" evidence="1">
    <location>
        <begin position="278"/>
        <end position="289"/>
    </location>
</feature>
<evidence type="ECO:0000259" key="2">
    <source>
        <dbReference type="Pfam" id="PF10180"/>
    </source>
</evidence>
<dbReference type="Proteomes" id="UP000038830">
    <property type="component" value="Unassembled WGS sequence"/>
</dbReference>
<dbReference type="Pfam" id="PF10180">
    <property type="entry name" value="WKF"/>
    <property type="match status" value="1"/>
</dbReference>
<evidence type="ECO:0000256" key="1">
    <source>
        <dbReference type="SAM" id="MobiDB-lite"/>
    </source>
</evidence>
<feature type="domain" description="WKF" evidence="2">
    <location>
        <begin position="84"/>
        <end position="136"/>
    </location>
</feature>
<gene>
    <name evidence="3" type="ORF">BN1211_3954</name>
</gene>
<feature type="compositionally biased region" description="Basic and acidic residues" evidence="1">
    <location>
        <begin position="69"/>
        <end position="81"/>
    </location>
</feature>
<feature type="compositionally biased region" description="Basic and acidic residues" evidence="1">
    <location>
        <begin position="210"/>
        <end position="223"/>
    </location>
</feature>
<name>A0A0H5C5V0_CYBJN</name>
<feature type="compositionally biased region" description="Basic and acidic residues" evidence="1">
    <location>
        <begin position="49"/>
        <end position="61"/>
    </location>
</feature>
<dbReference type="EMBL" id="CDQK01000004">
    <property type="protein sequence ID" value="CEP23376.1"/>
    <property type="molecule type" value="Genomic_DNA"/>
</dbReference>
<feature type="region of interest" description="Disordered" evidence="1">
    <location>
        <begin position="150"/>
        <end position="190"/>
    </location>
</feature>
<dbReference type="PANTHER" id="PTHR22306">
    <property type="entry name" value="CHROMOSOME 7 OPEN READING FRAME 50"/>
    <property type="match status" value="1"/>
</dbReference>
<feature type="compositionally biased region" description="Basic and acidic residues" evidence="1">
    <location>
        <begin position="150"/>
        <end position="175"/>
    </location>
</feature>
<proteinExistence type="predicted"/>
<dbReference type="PANTHER" id="PTHR22306:SF2">
    <property type="entry name" value="CHROMOSOME 7 OPEN READING FRAME 50"/>
    <property type="match status" value="1"/>
</dbReference>
<protein>
    <recommendedName>
        <fullName evidence="2">WKF domain-containing protein</fullName>
    </recommendedName>
</protein>
<feature type="region of interest" description="Disordered" evidence="1">
    <location>
        <begin position="24"/>
        <end position="82"/>
    </location>
</feature>
<evidence type="ECO:0000313" key="4">
    <source>
        <dbReference type="Proteomes" id="UP000038830"/>
    </source>
</evidence>
<feature type="compositionally biased region" description="Polar residues" evidence="1">
    <location>
        <begin position="253"/>
        <end position="269"/>
    </location>
</feature>
<evidence type="ECO:0000313" key="3">
    <source>
        <dbReference type="EMBL" id="CEP23376.1"/>
    </source>
</evidence>
<dbReference type="AlphaFoldDB" id="A0A0H5C5V0"/>
<feature type="compositionally biased region" description="Basic residues" evidence="1">
    <location>
        <begin position="301"/>
        <end position="314"/>
    </location>
</feature>
<accession>A0A0H5C5V0</accession>
<feature type="compositionally biased region" description="Basic residues" evidence="1">
    <location>
        <begin position="35"/>
        <end position="48"/>
    </location>
</feature>
<dbReference type="InterPro" id="IPR019327">
    <property type="entry name" value="WKF"/>
</dbReference>
<feature type="region of interest" description="Disordered" evidence="1">
    <location>
        <begin position="206"/>
        <end position="314"/>
    </location>
</feature>
<feature type="compositionally biased region" description="Basic and acidic residues" evidence="1">
    <location>
        <begin position="231"/>
        <end position="245"/>
    </location>
</feature>
<organism evidence="3 4">
    <name type="scientific">Cyberlindnera jadinii (strain ATCC 18201 / CBS 1600 / BCRC 20928 / JCM 3617 / NBRC 0987 / NRRL Y-1542)</name>
    <name type="common">Torula yeast</name>
    <name type="synonym">Candida utilis</name>
    <dbReference type="NCBI Taxonomy" id="983966"/>
    <lineage>
        <taxon>Eukaryota</taxon>
        <taxon>Fungi</taxon>
        <taxon>Dikarya</taxon>
        <taxon>Ascomycota</taxon>
        <taxon>Saccharomycotina</taxon>
        <taxon>Saccharomycetes</taxon>
        <taxon>Phaffomycetales</taxon>
        <taxon>Phaffomycetaceae</taxon>
        <taxon>Cyberlindnera</taxon>
    </lineage>
</organism>
<sequence>MSEHIPAWKRIGLKVKEELEHDPLALTTHLDTGKLTKKQQKKINNKRARGVESEESQGEKKAPKRQKLPKGERPPPPEKDQLVYLKTYTTDRENWKFSKQKQNWVLKHVKVIEPEYEEYLVNYFAGLQGGGKDRMARILGEVCESWNKLQDEELSKPKPDETEDAKVVEKEDGKRSKPKKKDLHDELTSVDADYAMRAQKILKAMTGEAPELKGIDDENKVEEIQDGTSEAAKEKDEETINKEQPESVEEEPQTLTQEPSKANDTSNLILESVEVSDYVSQNDIEQTVEVNGAKEEEKPKKDKKSKKSKKSKKQ</sequence>